<feature type="compositionally biased region" description="Gly residues" evidence="1">
    <location>
        <begin position="336"/>
        <end position="356"/>
    </location>
</feature>
<dbReference type="Proteomes" id="UP001059475">
    <property type="component" value="Chromosome"/>
</dbReference>
<dbReference type="EMBL" id="CP101114">
    <property type="protein sequence ID" value="UTO28694.1"/>
    <property type="molecule type" value="Genomic_DNA"/>
</dbReference>
<evidence type="ECO:0000313" key="3">
    <source>
        <dbReference type="EMBL" id="UTO28694.1"/>
    </source>
</evidence>
<protein>
    <submittedName>
        <fullName evidence="3">Phage tail repeat domain-containing protein</fullName>
    </submittedName>
</protein>
<dbReference type="RefSeq" id="WP_254770585.1">
    <property type="nucleotide sequence ID" value="NZ_CP101114.1"/>
</dbReference>
<sequence>MTKTKKLAMELPKEGRFISSEFPILRENLTKLDQAIMEVEEKLDEKAPAKHTHSIGDVTNLEAALKSKMPANKTFSFADLGDIEGAKDAANNYVLYKASNNHFTFGSAVSLLGAHQHKIEDIVGLDRFRAKINEDLTSYGRLAQANEWQNYNKFTSKVTIAGDLELISNSSLNLMHNGEIVTSLSITGSKLKGPLKVDGAEVYSKDEAVIALQEIRDEITKLRKATSPLEVLVTESGPIPWPEGVSDNTDIEIWAWGGGGGGGYGNSSGGGGGGGRARVQIKGSQLKFSRSVQIGCGGKGGDASYGGGSGGGSTIIKDIIRAGGGGGGTGNLSSYGGSGGDGEINGNGRGGSGGGSYSTNTSVNGSSSTFGGGGGGCYAHYKVSGGTFNARYSTSIGHGGSSIYGGAGGGCGAQKSQGGYSGKGGNGGNSGGNKAGGGGGYFPGKSGDEGGNGGNGAVLLRFFI</sequence>
<proteinExistence type="predicted"/>
<evidence type="ECO:0000259" key="2">
    <source>
        <dbReference type="Pfam" id="PF21722"/>
    </source>
</evidence>
<dbReference type="NCBIfam" id="NF041327">
    <property type="entry name" value="Bgr08870_fam"/>
    <property type="match status" value="1"/>
</dbReference>
<dbReference type="InterPro" id="IPR049304">
    <property type="entry name" value="Gly_rich_dom"/>
</dbReference>
<feature type="domain" description="Glycine-rich" evidence="2">
    <location>
        <begin position="248"/>
        <end position="462"/>
    </location>
</feature>
<evidence type="ECO:0000313" key="4">
    <source>
        <dbReference type="Proteomes" id="UP001059475"/>
    </source>
</evidence>
<evidence type="ECO:0000256" key="1">
    <source>
        <dbReference type="SAM" id="MobiDB-lite"/>
    </source>
</evidence>
<reference evidence="3" key="1">
    <citation type="submission" date="2022-07" db="EMBL/GenBank/DDBJ databases">
        <title>First report of Bartonella spp. in marsupials in Brazil, with a description of Bartonella harrusi sp. nov. and new proposal for taxonomic reclassification of species of the genus Bartonella.</title>
        <authorList>
            <person name="Amaral R.B."/>
        </authorList>
    </citation>
    <scope>NUCLEOTIDE SEQUENCE</scope>
    <source>
        <strain evidence="3">117A</strain>
    </source>
</reference>
<accession>A0ABY5ETG0</accession>
<dbReference type="Pfam" id="PF12789">
    <property type="entry name" value="PTR"/>
    <property type="match status" value="1"/>
</dbReference>
<gene>
    <name evidence="3" type="ORF">NMK50_01330</name>
</gene>
<feature type="region of interest" description="Disordered" evidence="1">
    <location>
        <begin position="336"/>
        <end position="360"/>
    </location>
</feature>
<dbReference type="Pfam" id="PF21722">
    <property type="entry name" value="Gly_rich_2"/>
    <property type="match status" value="1"/>
</dbReference>
<organism evidence="3 4">
    <name type="scientific">Bartonella harrusi</name>
    <dbReference type="NCBI Taxonomy" id="2961895"/>
    <lineage>
        <taxon>Bacteria</taxon>
        <taxon>Pseudomonadati</taxon>
        <taxon>Pseudomonadota</taxon>
        <taxon>Alphaproteobacteria</taxon>
        <taxon>Hyphomicrobiales</taxon>
        <taxon>Bartonellaceae</taxon>
        <taxon>Bartonella</taxon>
    </lineage>
</organism>
<name>A0ABY5ETG0_9HYPH</name>
<keyword evidence="4" id="KW-1185">Reference proteome</keyword>